<dbReference type="PROSITE" id="PS51259">
    <property type="entry name" value="MHD2"/>
    <property type="match status" value="1"/>
</dbReference>
<dbReference type="OrthoDB" id="2015333at2759"/>
<organism evidence="2 3">
    <name type="scientific">Metschnikowia pulcherrima</name>
    <dbReference type="NCBI Taxonomy" id="27326"/>
    <lineage>
        <taxon>Eukaryota</taxon>
        <taxon>Fungi</taxon>
        <taxon>Dikarya</taxon>
        <taxon>Ascomycota</taxon>
        <taxon>Saccharomycotina</taxon>
        <taxon>Pichiomycetes</taxon>
        <taxon>Metschnikowiaceae</taxon>
        <taxon>Metschnikowia</taxon>
    </lineage>
</organism>
<name>A0A8H7GT07_9ASCO</name>
<keyword evidence="3" id="KW-1185">Reference proteome</keyword>
<protein>
    <recommendedName>
        <fullName evidence="1">MHD2 domain-containing protein</fullName>
    </recommendedName>
</protein>
<dbReference type="Proteomes" id="UP000649328">
    <property type="component" value="Unassembled WGS sequence"/>
</dbReference>
<dbReference type="InterPro" id="IPR014772">
    <property type="entry name" value="Munc13_dom-2"/>
</dbReference>
<reference evidence="2" key="1">
    <citation type="submission" date="2020-10" db="EMBL/GenBank/DDBJ databases">
        <title>The Whole-Genome Sequence of Metschnikowia persimmonesis, a Novel Endophytic Yeast Species Isolated from Medicinal Plant Diospyros kaki Thumb.</title>
        <authorList>
            <person name="Rahmat E."/>
            <person name="Kang Y."/>
        </authorList>
    </citation>
    <scope>NUCLEOTIDE SEQUENCE</scope>
    <source>
        <strain evidence="2">KIOM G15050</strain>
    </source>
</reference>
<proteinExistence type="predicted"/>
<comment type="caution">
    <text evidence="2">The sequence shown here is derived from an EMBL/GenBank/DDBJ whole genome shotgun (WGS) entry which is preliminary data.</text>
</comment>
<accession>A0A8H7GT07</accession>
<dbReference type="PANTHER" id="PTHR47263">
    <property type="entry name" value="ADENYLATE CYCLASE ACTIVATION PROTEIN GIT1"/>
    <property type="match status" value="1"/>
</dbReference>
<gene>
    <name evidence="2" type="ORF">HF325_004982</name>
</gene>
<sequence length="195" mass="21612">MANVTNSLGQLGFGKTLTSNEIETVIGWLNFLCFDFFHNAGNGPPVHELKTEQYQSLLLVPIYYDSDTSSLKNEADRLSPAFLQMLREKNNVYVAGSNGEDAAKLRSRAGSIARSLTIQSSATAKARELAAKEKEKLLHDPLVAQTSAENIILRLLLVKGEKAYVCRRLEQRERLAHTLATERLAKAAAEGTFFR</sequence>
<dbReference type="PANTHER" id="PTHR47263:SF1">
    <property type="entry name" value="C2 DOMAIN PROTEIN (AFU_ORTHOLOGUE AFUA_7G02350)"/>
    <property type="match status" value="1"/>
</dbReference>
<feature type="domain" description="MHD2" evidence="1">
    <location>
        <begin position="1"/>
        <end position="75"/>
    </location>
</feature>
<dbReference type="AlphaFoldDB" id="A0A8H7GT07"/>
<evidence type="ECO:0000313" key="3">
    <source>
        <dbReference type="Proteomes" id="UP000649328"/>
    </source>
</evidence>
<dbReference type="EMBL" id="JACBPP010000006">
    <property type="protein sequence ID" value="KAF8001193.1"/>
    <property type="molecule type" value="Genomic_DNA"/>
</dbReference>
<dbReference type="InterPro" id="IPR052811">
    <property type="entry name" value="Glucose_resp_signaling"/>
</dbReference>
<evidence type="ECO:0000259" key="1">
    <source>
        <dbReference type="PROSITE" id="PS51259"/>
    </source>
</evidence>
<evidence type="ECO:0000313" key="2">
    <source>
        <dbReference type="EMBL" id="KAF8001193.1"/>
    </source>
</evidence>